<feature type="transmembrane region" description="Helical" evidence="9">
    <location>
        <begin position="192"/>
        <end position="210"/>
    </location>
</feature>
<dbReference type="eggNOG" id="COG3263">
    <property type="taxonomic scope" value="Bacteria"/>
</dbReference>
<dbReference type="GO" id="GO:0015297">
    <property type="term" value="F:antiporter activity"/>
    <property type="evidence" value="ECO:0007669"/>
    <property type="project" value="UniProtKB-KW"/>
</dbReference>
<feature type="transmembrane region" description="Helical" evidence="9">
    <location>
        <begin position="306"/>
        <end position="326"/>
    </location>
</feature>
<dbReference type="InterPro" id="IPR038770">
    <property type="entry name" value="Na+/solute_symporter_sf"/>
</dbReference>
<dbReference type="OrthoDB" id="9810759at2"/>
<evidence type="ECO:0000313" key="12">
    <source>
        <dbReference type="Proteomes" id="UP000030403"/>
    </source>
</evidence>
<evidence type="ECO:0000313" key="11">
    <source>
        <dbReference type="EMBL" id="KGX89461.1"/>
    </source>
</evidence>
<dbReference type="PROSITE" id="PS51202">
    <property type="entry name" value="RCK_C"/>
    <property type="match status" value="1"/>
</dbReference>
<accession>A0A0A5G8K2</accession>
<keyword evidence="12" id="KW-1185">Reference proteome</keyword>
<dbReference type="GO" id="GO:0008324">
    <property type="term" value="F:monoatomic cation transmembrane transporter activity"/>
    <property type="evidence" value="ECO:0007669"/>
    <property type="project" value="InterPro"/>
</dbReference>
<organism evidence="11 12">
    <name type="scientific">Pontibacillus marinus BH030004 = DSM 16465</name>
    <dbReference type="NCBI Taxonomy" id="1385511"/>
    <lineage>
        <taxon>Bacteria</taxon>
        <taxon>Bacillati</taxon>
        <taxon>Bacillota</taxon>
        <taxon>Bacilli</taxon>
        <taxon>Bacillales</taxon>
        <taxon>Bacillaceae</taxon>
        <taxon>Pontibacillus</taxon>
    </lineage>
</organism>
<name>A0A0A5G8K2_9BACI</name>
<feature type="transmembrane region" description="Helical" evidence="9">
    <location>
        <begin position="275"/>
        <end position="294"/>
    </location>
</feature>
<gene>
    <name evidence="11" type="ORF">N783_06265</name>
</gene>
<keyword evidence="6 9" id="KW-1133">Transmembrane helix</keyword>
<feature type="transmembrane region" description="Helical" evidence="9">
    <location>
        <begin position="124"/>
        <end position="145"/>
    </location>
</feature>
<dbReference type="GO" id="GO:0005886">
    <property type="term" value="C:plasma membrane"/>
    <property type="evidence" value="ECO:0007669"/>
    <property type="project" value="UniProtKB-SubCell"/>
</dbReference>
<dbReference type="Gene3D" id="3.30.70.1450">
    <property type="entry name" value="Regulator of K+ conductance, C-terminal domain"/>
    <property type="match status" value="1"/>
</dbReference>
<evidence type="ECO:0000259" key="10">
    <source>
        <dbReference type="PROSITE" id="PS51202"/>
    </source>
</evidence>
<dbReference type="PANTHER" id="PTHR32507">
    <property type="entry name" value="NA(+)/H(+) ANTIPORTER 1"/>
    <property type="match status" value="1"/>
</dbReference>
<feature type="transmembrane region" description="Helical" evidence="9">
    <location>
        <begin position="222"/>
        <end position="239"/>
    </location>
</feature>
<dbReference type="Pfam" id="PF02080">
    <property type="entry name" value="TrkA_C"/>
    <property type="match status" value="1"/>
</dbReference>
<evidence type="ECO:0000256" key="5">
    <source>
        <dbReference type="ARBA" id="ARBA00022692"/>
    </source>
</evidence>
<protein>
    <submittedName>
        <fullName evidence="11">Potassium transporter CPA</fullName>
    </submittedName>
</protein>
<proteinExistence type="predicted"/>
<dbReference type="GO" id="GO:0006813">
    <property type="term" value="P:potassium ion transport"/>
    <property type="evidence" value="ECO:0007669"/>
    <property type="project" value="InterPro"/>
</dbReference>
<dbReference type="Proteomes" id="UP000030403">
    <property type="component" value="Unassembled WGS sequence"/>
</dbReference>
<reference evidence="11 12" key="1">
    <citation type="submission" date="2013-08" db="EMBL/GenBank/DDBJ databases">
        <authorList>
            <person name="Huang J."/>
            <person name="Wang G."/>
        </authorList>
    </citation>
    <scope>NUCLEOTIDE SEQUENCE [LARGE SCALE GENOMIC DNA]</scope>
    <source>
        <strain evidence="11 12">BH030004</strain>
    </source>
</reference>
<sequence length="497" mass="53987">MLSELTQANEMILLIAILFITSVLVTKFSTRLGVPSLVLFIGVGMLVGSDVLNLIYFDNARVAQTVGTFALVVILFEGGLETKWGTIRKVATPALLLATIGVVLTAGIVGVASKLIFDISWIEAFLFGSIVGSTDAAAVFAVLRGKNVKNNIEATLEAESGSNDPMAVFLTLLFIQLLELANPNYVLLLGSFFWQMGVGLAIGLIIGKLGSLSINRINLDSSGLYPIFALSFALLTYGISSLVHASGLLAVYTAALVMGNSELTYRHSILRFNEGFTWMMQITMFVILGLFVFPSQVFTLDVVLEGLLLSFILIIIARPAAVFISLAFHKFTGKEKIFLSWAGLRGAVPIVLAIYPMMAGLENSQLIFNVVFFVVLTSTLLQGSTITSLAKKFNLAGESRTNPLHSLELISIGKARVEMVEFEVNENNPLIGKTLESIEFPDYTLINAIIRDGDILTPYGQTQIKNGDILYIMVAKKNKKALQKLLATENENVQPLT</sequence>
<dbReference type="GO" id="GO:1902600">
    <property type="term" value="P:proton transmembrane transport"/>
    <property type="evidence" value="ECO:0007669"/>
    <property type="project" value="InterPro"/>
</dbReference>
<feature type="transmembrane region" description="Helical" evidence="9">
    <location>
        <begin position="338"/>
        <end position="358"/>
    </location>
</feature>
<dbReference type="Pfam" id="PF00999">
    <property type="entry name" value="Na_H_Exchanger"/>
    <property type="match status" value="1"/>
</dbReference>
<dbReference type="InterPro" id="IPR006037">
    <property type="entry name" value="RCK_C"/>
</dbReference>
<feature type="transmembrane region" description="Helical" evidence="9">
    <location>
        <begin position="12"/>
        <end position="30"/>
    </location>
</feature>
<keyword evidence="8 9" id="KW-0472">Membrane</keyword>
<feature type="domain" description="RCK C-terminal" evidence="10">
    <location>
        <begin position="407"/>
        <end position="488"/>
    </location>
</feature>
<dbReference type="InterPro" id="IPR006153">
    <property type="entry name" value="Cation/H_exchanger_TM"/>
</dbReference>
<dbReference type="STRING" id="1385511.GCA_000425225_00513"/>
<dbReference type="RefSeq" id="WP_027447980.1">
    <property type="nucleotide sequence ID" value="NZ_AVPF01000015.1"/>
</dbReference>
<evidence type="ECO:0000256" key="6">
    <source>
        <dbReference type="ARBA" id="ARBA00022989"/>
    </source>
</evidence>
<evidence type="ECO:0000256" key="4">
    <source>
        <dbReference type="ARBA" id="ARBA00022475"/>
    </source>
</evidence>
<dbReference type="NCBIfam" id="NF003716">
    <property type="entry name" value="PRK05326.1-3"/>
    <property type="match status" value="1"/>
</dbReference>
<evidence type="ECO:0000256" key="8">
    <source>
        <dbReference type="ARBA" id="ARBA00023136"/>
    </source>
</evidence>
<comment type="subcellular location">
    <subcellularLocation>
        <location evidence="1">Cell membrane</location>
        <topology evidence="1">Multi-pass membrane protein</topology>
    </subcellularLocation>
</comment>
<keyword evidence="3" id="KW-0050">Antiport</keyword>
<dbReference type="Gene3D" id="1.20.1530.20">
    <property type="match status" value="1"/>
</dbReference>
<evidence type="ECO:0000256" key="1">
    <source>
        <dbReference type="ARBA" id="ARBA00004651"/>
    </source>
</evidence>
<comment type="caution">
    <text evidence="11">The sequence shown here is derived from an EMBL/GenBank/DDBJ whole genome shotgun (WGS) entry which is preliminary data.</text>
</comment>
<evidence type="ECO:0000256" key="2">
    <source>
        <dbReference type="ARBA" id="ARBA00022448"/>
    </source>
</evidence>
<dbReference type="AlphaFoldDB" id="A0A0A5G8K2"/>
<evidence type="ECO:0000256" key="9">
    <source>
        <dbReference type="SAM" id="Phobius"/>
    </source>
</evidence>
<dbReference type="PANTHER" id="PTHR32507:SF7">
    <property type="entry name" value="K(+)_H(+) ANTIPORTER NHAP2"/>
    <property type="match status" value="1"/>
</dbReference>
<keyword evidence="4" id="KW-1003">Cell membrane</keyword>
<dbReference type="NCBIfam" id="NF003715">
    <property type="entry name" value="PRK05326.1-2"/>
    <property type="match status" value="1"/>
</dbReference>
<feature type="transmembrane region" description="Helical" evidence="9">
    <location>
        <begin position="92"/>
        <end position="112"/>
    </location>
</feature>
<dbReference type="SUPFAM" id="SSF116726">
    <property type="entry name" value="TrkA C-terminal domain-like"/>
    <property type="match status" value="1"/>
</dbReference>
<keyword evidence="7" id="KW-0406">Ion transport</keyword>
<feature type="transmembrane region" description="Helical" evidence="9">
    <location>
        <begin position="370"/>
        <end position="390"/>
    </location>
</feature>
<dbReference type="EMBL" id="AVPF01000015">
    <property type="protein sequence ID" value="KGX89461.1"/>
    <property type="molecule type" value="Genomic_DNA"/>
</dbReference>
<evidence type="ECO:0000256" key="3">
    <source>
        <dbReference type="ARBA" id="ARBA00022449"/>
    </source>
</evidence>
<keyword evidence="2" id="KW-0813">Transport</keyword>
<dbReference type="InterPro" id="IPR036721">
    <property type="entry name" value="RCK_C_sf"/>
</dbReference>
<feature type="transmembrane region" description="Helical" evidence="9">
    <location>
        <begin position="37"/>
        <end position="56"/>
    </location>
</feature>
<evidence type="ECO:0000256" key="7">
    <source>
        <dbReference type="ARBA" id="ARBA00023065"/>
    </source>
</evidence>
<keyword evidence="5 9" id="KW-0812">Transmembrane</keyword>